<protein>
    <submittedName>
        <fullName evidence="1">Uncharacterized protein</fullName>
    </submittedName>
</protein>
<dbReference type="AlphaFoldDB" id="A0A8S0RM31"/>
<evidence type="ECO:0000313" key="1">
    <source>
        <dbReference type="EMBL" id="CAA2980521.1"/>
    </source>
</evidence>
<dbReference type="EMBL" id="CACTIH010003648">
    <property type="protein sequence ID" value="CAA2980521.1"/>
    <property type="molecule type" value="Genomic_DNA"/>
</dbReference>
<proteinExistence type="predicted"/>
<comment type="caution">
    <text evidence="1">The sequence shown here is derived from an EMBL/GenBank/DDBJ whole genome shotgun (WGS) entry which is preliminary data.</text>
</comment>
<keyword evidence="2" id="KW-1185">Reference proteome</keyword>
<gene>
    <name evidence="1" type="ORF">OLEA9_A081973</name>
</gene>
<reference evidence="1 2" key="1">
    <citation type="submission" date="2019-12" db="EMBL/GenBank/DDBJ databases">
        <authorList>
            <person name="Alioto T."/>
            <person name="Alioto T."/>
            <person name="Gomez Garrido J."/>
        </authorList>
    </citation>
    <scope>NUCLEOTIDE SEQUENCE [LARGE SCALE GENOMIC DNA]</scope>
</reference>
<sequence length="55" mass="6157">MLHSQSPYSVEVPLDRAYAKALTKVYATVLKDEAEVLIDEEVAISDDLANIFMKD</sequence>
<accession>A0A8S0RM31</accession>
<organism evidence="1 2">
    <name type="scientific">Olea europaea subsp. europaea</name>
    <dbReference type="NCBI Taxonomy" id="158383"/>
    <lineage>
        <taxon>Eukaryota</taxon>
        <taxon>Viridiplantae</taxon>
        <taxon>Streptophyta</taxon>
        <taxon>Embryophyta</taxon>
        <taxon>Tracheophyta</taxon>
        <taxon>Spermatophyta</taxon>
        <taxon>Magnoliopsida</taxon>
        <taxon>eudicotyledons</taxon>
        <taxon>Gunneridae</taxon>
        <taxon>Pentapetalae</taxon>
        <taxon>asterids</taxon>
        <taxon>lamiids</taxon>
        <taxon>Lamiales</taxon>
        <taxon>Oleaceae</taxon>
        <taxon>Oleeae</taxon>
        <taxon>Olea</taxon>
    </lineage>
</organism>
<name>A0A8S0RM31_OLEEU</name>
<dbReference type="Gramene" id="OE9A081973T1">
    <property type="protein sequence ID" value="OE9A081973C1"/>
    <property type="gene ID" value="OE9A081973"/>
</dbReference>
<dbReference type="Proteomes" id="UP000594638">
    <property type="component" value="Unassembled WGS sequence"/>
</dbReference>
<evidence type="ECO:0000313" key="2">
    <source>
        <dbReference type="Proteomes" id="UP000594638"/>
    </source>
</evidence>